<dbReference type="InterPro" id="IPR011598">
    <property type="entry name" value="bHLH_dom"/>
</dbReference>
<gene>
    <name evidence="7" type="ORF">GUJ93_ZPchr0009g1144</name>
</gene>
<keyword evidence="8" id="KW-1185">Reference proteome</keyword>
<dbReference type="GO" id="GO:0005634">
    <property type="term" value="C:nucleus"/>
    <property type="evidence" value="ECO:0007669"/>
    <property type="project" value="UniProtKB-SubCell"/>
</dbReference>
<dbReference type="InterPro" id="IPR054502">
    <property type="entry name" value="bHLH-TF_ACT-like_plant"/>
</dbReference>
<evidence type="ECO:0000259" key="6">
    <source>
        <dbReference type="PROSITE" id="PS50888"/>
    </source>
</evidence>
<dbReference type="GO" id="GO:0046983">
    <property type="term" value="F:protein dimerization activity"/>
    <property type="evidence" value="ECO:0007669"/>
    <property type="project" value="InterPro"/>
</dbReference>
<evidence type="ECO:0000256" key="3">
    <source>
        <dbReference type="ARBA" id="ARBA00023163"/>
    </source>
</evidence>
<reference evidence="7" key="2">
    <citation type="submission" date="2021-02" db="EMBL/GenBank/DDBJ databases">
        <authorList>
            <person name="Kimball J.A."/>
            <person name="Haas M.W."/>
            <person name="Macchietto M."/>
            <person name="Kono T."/>
            <person name="Duquette J."/>
            <person name="Shao M."/>
        </authorList>
    </citation>
    <scope>NUCLEOTIDE SEQUENCE</scope>
    <source>
        <tissue evidence="7">Fresh leaf tissue</tissue>
    </source>
</reference>
<dbReference type="SMART" id="SM00353">
    <property type="entry name" value="HLH"/>
    <property type="match status" value="1"/>
</dbReference>
<dbReference type="InterPro" id="IPR052610">
    <property type="entry name" value="bHLH_transcription_regulator"/>
</dbReference>
<feature type="region of interest" description="Disordered" evidence="5">
    <location>
        <begin position="235"/>
        <end position="256"/>
    </location>
</feature>
<evidence type="ECO:0000256" key="2">
    <source>
        <dbReference type="ARBA" id="ARBA00023015"/>
    </source>
</evidence>
<sequence length="343" mass="36197">MDDSSYFMQWAMDTLHQQPSAGAGATASYISDGGGDDGAAFPSLQALHNDSQNAAAGFPDMVDHRANSRSSSDSTGAGASAAAAAGWSPSTQAPRVCTGGGSSSSIAWGNRTMSWNFSAASTQPTEHSISDDGVPAAAPLASPAVGKKGSSSGSAPTAVSSGYVQQDHIIAERRRREKINQRFIELSTVIPGLKKMDKATILGDAVKYVRELQEKVKTLEDDGGGRRPAVVLVSSNPRAQKSSMSEEGSTTTTTSRLPEIEARLSEKSVLLRIHCGNARGMLVRVLAEVEDLRLAITHTSVMPFPASTVIITITAKVEEGFNATVEEIIRRLSSALHQFNHNQ</sequence>
<proteinExistence type="predicted"/>
<feature type="region of interest" description="Disordered" evidence="5">
    <location>
        <begin position="54"/>
        <end position="103"/>
    </location>
</feature>
<keyword evidence="4" id="KW-0539">Nucleus</keyword>
<evidence type="ECO:0000313" key="8">
    <source>
        <dbReference type="Proteomes" id="UP000729402"/>
    </source>
</evidence>
<comment type="caution">
    <text evidence="7">The sequence shown here is derived from an EMBL/GenBank/DDBJ whole genome shotgun (WGS) entry which is preliminary data.</text>
</comment>
<feature type="region of interest" description="Disordered" evidence="5">
    <location>
        <begin position="120"/>
        <end position="160"/>
    </location>
</feature>
<dbReference type="AlphaFoldDB" id="A0A8J5RQ57"/>
<evidence type="ECO:0000313" key="7">
    <source>
        <dbReference type="EMBL" id="KAG8049358.1"/>
    </source>
</evidence>
<reference evidence="7" key="1">
    <citation type="journal article" date="2021" name="bioRxiv">
        <title>Whole Genome Assembly and Annotation of Northern Wild Rice, Zizania palustris L., Supports a Whole Genome Duplication in the Zizania Genus.</title>
        <authorList>
            <person name="Haas M."/>
            <person name="Kono T."/>
            <person name="Macchietto M."/>
            <person name="Millas R."/>
            <person name="McGilp L."/>
            <person name="Shao M."/>
            <person name="Duquette J."/>
            <person name="Hirsch C.N."/>
            <person name="Kimball J."/>
        </authorList>
    </citation>
    <scope>NUCLEOTIDE SEQUENCE</scope>
    <source>
        <tissue evidence="7">Fresh leaf tissue</tissue>
    </source>
</reference>
<comment type="subcellular location">
    <subcellularLocation>
        <location evidence="1">Nucleus</location>
    </subcellularLocation>
</comment>
<dbReference type="EMBL" id="JAAALK010000289">
    <property type="protein sequence ID" value="KAG8049358.1"/>
    <property type="molecule type" value="Genomic_DNA"/>
</dbReference>
<feature type="domain" description="BHLH" evidence="6">
    <location>
        <begin position="163"/>
        <end position="212"/>
    </location>
</feature>
<evidence type="ECO:0000256" key="1">
    <source>
        <dbReference type="ARBA" id="ARBA00004123"/>
    </source>
</evidence>
<protein>
    <recommendedName>
        <fullName evidence="6">BHLH domain-containing protein</fullName>
    </recommendedName>
</protein>
<keyword evidence="2" id="KW-0805">Transcription regulation</keyword>
<dbReference type="Pfam" id="PF22754">
    <property type="entry name" value="bHLH-TF_ACT-like_plant"/>
    <property type="match status" value="1"/>
</dbReference>
<dbReference type="Proteomes" id="UP000729402">
    <property type="component" value="Unassembled WGS sequence"/>
</dbReference>
<organism evidence="7 8">
    <name type="scientific">Zizania palustris</name>
    <name type="common">Northern wild rice</name>
    <dbReference type="NCBI Taxonomy" id="103762"/>
    <lineage>
        <taxon>Eukaryota</taxon>
        <taxon>Viridiplantae</taxon>
        <taxon>Streptophyta</taxon>
        <taxon>Embryophyta</taxon>
        <taxon>Tracheophyta</taxon>
        <taxon>Spermatophyta</taxon>
        <taxon>Magnoliopsida</taxon>
        <taxon>Liliopsida</taxon>
        <taxon>Poales</taxon>
        <taxon>Poaceae</taxon>
        <taxon>BOP clade</taxon>
        <taxon>Oryzoideae</taxon>
        <taxon>Oryzeae</taxon>
        <taxon>Zizaniinae</taxon>
        <taxon>Zizania</taxon>
    </lineage>
</organism>
<dbReference type="PANTHER" id="PTHR45959:SF57">
    <property type="entry name" value="OS12G0632600 PROTEIN"/>
    <property type="match status" value="1"/>
</dbReference>
<feature type="compositionally biased region" description="Low complexity" evidence="5">
    <location>
        <begin position="68"/>
        <end position="90"/>
    </location>
</feature>
<dbReference type="PANTHER" id="PTHR45959">
    <property type="entry name" value="BHLH TRANSCRIPTION FACTOR"/>
    <property type="match status" value="1"/>
</dbReference>
<dbReference type="OrthoDB" id="690068at2759"/>
<evidence type="ECO:0000256" key="5">
    <source>
        <dbReference type="SAM" id="MobiDB-lite"/>
    </source>
</evidence>
<keyword evidence="3" id="KW-0804">Transcription</keyword>
<dbReference type="PROSITE" id="PS50888">
    <property type="entry name" value="BHLH"/>
    <property type="match status" value="1"/>
</dbReference>
<dbReference type="Pfam" id="PF00010">
    <property type="entry name" value="HLH"/>
    <property type="match status" value="1"/>
</dbReference>
<feature type="compositionally biased region" description="Low complexity" evidence="5">
    <location>
        <begin position="135"/>
        <end position="160"/>
    </location>
</feature>
<feature type="compositionally biased region" description="Low complexity" evidence="5">
    <location>
        <begin position="242"/>
        <end position="255"/>
    </location>
</feature>
<evidence type="ECO:0000256" key="4">
    <source>
        <dbReference type="ARBA" id="ARBA00023242"/>
    </source>
</evidence>
<accession>A0A8J5RQ57</accession>
<name>A0A8J5RQ57_ZIZPA</name>